<evidence type="ECO:0000313" key="10">
    <source>
        <dbReference type="Proteomes" id="UP000008221"/>
    </source>
</evidence>
<keyword evidence="10" id="KW-1185">Reference proteome</keyword>
<dbReference type="GO" id="GO:0055085">
    <property type="term" value="P:transmembrane transport"/>
    <property type="evidence" value="ECO:0007669"/>
    <property type="project" value="InterPro"/>
</dbReference>
<keyword evidence="5 7" id="KW-1133">Transmembrane helix</keyword>
<dbReference type="Gene3D" id="1.10.3720.10">
    <property type="entry name" value="MetI-like"/>
    <property type="match status" value="1"/>
</dbReference>
<evidence type="ECO:0000256" key="5">
    <source>
        <dbReference type="ARBA" id="ARBA00022989"/>
    </source>
</evidence>
<dbReference type="EMBL" id="CP000481">
    <property type="protein sequence ID" value="ABK52660.1"/>
    <property type="molecule type" value="Genomic_DNA"/>
</dbReference>
<dbReference type="PANTHER" id="PTHR30151">
    <property type="entry name" value="ALKANE SULFONATE ABC TRANSPORTER-RELATED, MEMBRANE SUBUNIT"/>
    <property type="match status" value="1"/>
</dbReference>
<dbReference type="GO" id="GO:0005886">
    <property type="term" value="C:plasma membrane"/>
    <property type="evidence" value="ECO:0007669"/>
    <property type="project" value="UniProtKB-SubCell"/>
</dbReference>
<dbReference type="RefSeq" id="WP_011719723.1">
    <property type="nucleotide sequence ID" value="NC_008578.1"/>
</dbReference>
<keyword evidence="4 7" id="KW-0812">Transmembrane</keyword>
<dbReference type="InParanoid" id="A0LTA0"/>
<feature type="domain" description="ABC transmembrane type-1" evidence="8">
    <location>
        <begin position="81"/>
        <end position="265"/>
    </location>
</feature>
<dbReference type="AlphaFoldDB" id="A0LTA0"/>
<dbReference type="OrthoDB" id="9799271at2"/>
<protein>
    <submittedName>
        <fullName evidence="9">Binding-protein-dependent transport systems inner membrane component</fullName>
    </submittedName>
</protein>
<dbReference type="PROSITE" id="PS50928">
    <property type="entry name" value="ABC_TM1"/>
    <property type="match status" value="1"/>
</dbReference>
<feature type="transmembrane region" description="Helical" evidence="7">
    <location>
        <begin position="207"/>
        <end position="231"/>
    </location>
</feature>
<comment type="subcellular location">
    <subcellularLocation>
        <location evidence="1 7">Cell membrane</location>
        <topology evidence="1 7">Multi-pass membrane protein</topology>
    </subcellularLocation>
</comment>
<dbReference type="Pfam" id="PF00528">
    <property type="entry name" value="BPD_transp_1"/>
    <property type="match status" value="1"/>
</dbReference>
<evidence type="ECO:0000256" key="2">
    <source>
        <dbReference type="ARBA" id="ARBA00022448"/>
    </source>
</evidence>
<dbReference type="KEGG" id="ace:Acel_0887"/>
<keyword evidence="2 7" id="KW-0813">Transport</keyword>
<feature type="transmembrane region" description="Helical" evidence="7">
    <location>
        <begin position="184"/>
        <end position="201"/>
    </location>
</feature>
<keyword evidence="6 7" id="KW-0472">Membrane</keyword>
<comment type="similarity">
    <text evidence="7">Belongs to the binding-protein-dependent transport system permease family.</text>
</comment>
<dbReference type="eggNOG" id="COG0600">
    <property type="taxonomic scope" value="Bacteria"/>
</dbReference>
<keyword evidence="3" id="KW-1003">Cell membrane</keyword>
<name>A0LTA0_ACIC1</name>
<accession>A0LTA0</accession>
<gene>
    <name evidence="9" type="ordered locus">Acel_0887</name>
</gene>
<evidence type="ECO:0000259" key="8">
    <source>
        <dbReference type="PROSITE" id="PS50928"/>
    </source>
</evidence>
<evidence type="ECO:0000256" key="6">
    <source>
        <dbReference type="ARBA" id="ARBA00023136"/>
    </source>
</evidence>
<feature type="transmembrane region" description="Helical" evidence="7">
    <location>
        <begin position="32"/>
        <end position="54"/>
    </location>
</feature>
<organism evidence="9 10">
    <name type="scientific">Acidothermus cellulolyticus (strain ATCC 43068 / DSM 8971 / 11B)</name>
    <dbReference type="NCBI Taxonomy" id="351607"/>
    <lineage>
        <taxon>Bacteria</taxon>
        <taxon>Bacillati</taxon>
        <taxon>Actinomycetota</taxon>
        <taxon>Actinomycetes</taxon>
        <taxon>Acidothermales</taxon>
        <taxon>Acidothermaceae</taxon>
        <taxon>Acidothermus</taxon>
    </lineage>
</organism>
<evidence type="ECO:0000256" key="1">
    <source>
        <dbReference type="ARBA" id="ARBA00004651"/>
    </source>
</evidence>
<feature type="transmembrane region" description="Helical" evidence="7">
    <location>
        <begin position="243"/>
        <end position="261"/>
    </location>
</feature>
<dbReference type="FunCoup" id="A0LTA0">
    <property type="interactions" value="49"/>
</dbReference>
<evidence type="ECO:0000313" key="9">
    <source>
        <dbReference type="EMBL" id="ABK52660.1"/>
    </source>
</evidence>
<feature type="transmembrane region" description="Helical" evidence="7">
    <location>
        <begin position="85"/>
        <end position="106"/>
    </location>
</feature>
<dbReference type="InterPro" id="IPR035906">
    <property type="entry name" value="MetI-like_sf"/>
</dbReference>
<feature type="transmembrane region" description="Helical" evidence="7">
    <location>
        <begin position="118"/>
        <end position="141"/>
    </location>
</feature>
<evidence type="ECO:0000256" key="4">
    <source>
        <dbReference type="ARBA" id="ARBA00022692"/>
    </source>
</evidence>
<dbReference type="SUPFAM" id="SSF161098">
    <property type="entry name" value="MetI-like"/>
    <property type="match status" value="1"/>
</dbReference>
<dbReference type="STRING" id="351607.Acel_0887"/>
<evidence type="ECO:0000256" key="7">
    <source>
        <dbReference type="RuleBase" id="RU363032"/>
    </source>
</evidence>
<dbReference type="HOGENOM" id="CLU_046113_2_2_11"/>
<dbReference type="PANTHER" id="PTHR30151:SF0">
    <property type="entry name" value="ABC TRANSPORTER PERMEASE PROTEIN MJ0413-RELATED"/>
    <property type="match status" value="1"/>
</dbReference>
<reference evidence="9 10" key="1">
    <citation type="journal article" date="2009" name="Genome Res.">
        <title>Complete genome of the cellulolytic thermophile Acidothermus cellulolyticus 11B provides insights into its ecophysiological and evolutionary adaptations.</title>
        <authorList>
            <person name="Barabote R.D."/>
            <person name="Xie G."/>
            <person name="Leu D.H."/>
            <person name="Normand P."/>
            <person name="Necsulea A."/>
            <person name="Daubin V."/>
            <person name="Medigue C."/>
            <person name="Adney W.S."/>
            <person name="Xu X.C."/>
            <person name="Lapidus A."/>
            <person name="Parales R.E."/>
            <person name="Detter C."/>
            <person name="Pujic P."/>
            <person name="Bruce D."/>
            <person name="Lavire C."/>
            <person name="Challacombe J.F."/>
            <person name="Brettin T.S."/>
            <person name="Berry A.M."/>
        </authorList>
    </citation>
    <scope>NUCLEOTIDE SEQUENCE [LARGE SCALE GENOMIC DNA]</scope>
    <source>
        <strain evidence="10">ATCC 43068 / DSM 8971 / 11B</strain>
    </source>
</reference>
<dbReference type="Proteomes" id="UP000008221">
    <property type="component" value="Chromosome"/>
</dbReference>
<dbReference type="InterPro" id="IPR000515">
    <property type="entry name" value="MetI-like"/>
</dbReference>
<evidence type="ECO:0000256" key="3">
    <source>
        <dbReference type="ARBA" id="ARBA00022475"/>
    </source>
</evidence>
<dbReference type="CDD" id="cd06261">
    <property type="entry name" value="TM_PBP2"/>
    <property type="match status" value="1"/>
</dbReference>
<sequence length="276" mass="29660">MSSGVETLRSTPVRGDDEWAAAGAGPWWCRPAVLRIAAGVLILAVWQFVVGSWAPHYVARPIGVVRDLPKVLTDNVFYHDLGSTLFAVIVGLLIALVGGSLLGLVVGRLSDVQRVLGMYVSGLYAMPIIALVPLITVWFGYSATTRLVVIVIEAGLPIVYSVAEGARAVPVMHIEVSRLYRAPWWRVWGGVVLPAAVPYVLAGVDLAIGRALIGAVAAEFIAAVHGLGYYVLSHVNSFKEDQAFVAVLALALLAVLLRAAVNGATRRWLRWYRQSG</sequence>
<proteinExistence type="inferred from homology"/>